<feature type="binding site" evidence="8">
    <location>
        <begin position="120"/>
        <end position="123"/>
    </location>
    <ligand>
        <name>substrate</name>
    </ligand>
</feature>
<dbReference type="InterPro" id="IPR036291">
    <property type="entry name" value="NAD(P)-bd_dom_sf"/>
</dbReference>
<dbReference type="InterPro" id="IPR001236">
    <property type="entry name" value="Lactate/malate_DH_N"/>
</dbReference>
<feature type="domain" description="Lactate/malate dehydrogenase C-terminal" evidence="12">
    <location>
        <begin position="147"/>
        <end position="303"/>
    </location>
</feature>
<evidence type="ECO:0000313" key="14">
    <source>
        <dbReference type="Proteomes" id="UP000501168"/>
    </source>
</evidence>
<dbReference type="Pfam" id="PF02866">
    <property type="entry name" value="Ldh_1_C"/>
    <property type="match status" value="1"/>
</dbReference>
<evidence type="ECO:0000256" key="2">
    <source>
        <dbReference type="ARBA" id="ARBA00004843"/>
    </source>
</evidence>
<evidence type="ECO:0000256" key="1">
    <source>
        <dbReference type="ARBA" id="ARBA00003966"/>
    </source>
</evidence>
<comment type="subcellular location">
    <subcellularLocation>
        <location evidence="8">Cytoplasm</location>
    </subcellularLocation>
</comment>
<dbReference type="PANTHER" id="PTHR43128">
    <property type="entry name" value="L-2-HYDROXYCARBOXYLATE DEHYDROGENASE (NAD(P)(+))"/>
    <property type="match status" value="1"/>
</dbReference>
<dbReference type="Pfam" id="PF00056">
    <property type="entry name" value="Ldh_1_N"/>
    <property type="match status" value="1"/>
</dbReference>
<dbReference type="GO" id="GO:0006096">
    <property type="term" value="P:glycolytic process"/>
    <property type="evidence" value="ECO:0007669"/>
    <property type="project" value="UniProtKB-UniRule"/>
</dbReference>
<dbReference type="GO" id="GO:0006089">
    <property type="term" value="P:lactate metabolic process"/>
    <property type="evidence" value="ECO:0007669"/>
    <property type="project" value="TreeGrafter"/>
</dbReference>
<dbReference type="InterPro" id="IPR015955">
    <property type="entry name" value="Lactate_DH/Glyco_Ohase_4_C"/>
</dbReference>
<dbReference type="EMBL" id="CP050253">
    <property type="protein sequence ID" value="QIQ21717.1"/>
    <property type="molecule type" value="Genomic_DNA"/>
</dbReference>
<dbReference type="PIRSF" id="PIRSF000102">
    <property type="entry name" value="Lac_mal_DH"/>
    <property type="match status" value="1"/>
</dbReference>
<keyword evidence="5 8" id="KW-0560">Oxidoreductase</keyword>
<dbReference type="Proteomes" id="UP000501168">
    <property type="component" value="Chromosome"/>
</dbReference>
<dbReference type="SUPFAM" id="SSF56327">
    <property type="entry name" value="LDH C-terminal domain-like"/>
    <property type="match status" value="1"/>
</dbReference>
<feature type="binding site" evidence="10">
    <location>
        <begin position="10"/>
        <end position="15"/>
    </location>
    <ligand>
        <name>NAD(+)</name>
        <dbReference type="ChEBI" id="CHEBI:57540"/>
    </ligand>
</feature>
<dbReference type="InterPro" id="IPR011304">
    <property type="entry name" value="L-lactate_DH"/>
</dbReference>
<comment type="function">
    <text evidence="8">Catalyzes the conversion of lactate to pyruvate.</text>
</comment>
<dbReference type="Gene3D" id="3.40.50.720">
    <property type="entry name" value="NAD(P)-binding Rossmann-like Domain"/>
    <property type="match status" value="1"/>
</dbReference>
<feature type="binding site" evidence="8">
    <location>
        <position position="14"/>
    </location>
    <ligand>
        <name>NAD(+)</name>
        <dbReference type="ChEBI" id="CHEBI:57540"/>
    </ligand>
</feature>
<feature type="active site" description="Proton acceptor" evidence="8 9">
    <location>
        <position position="175"/>
    </location>
</feature>
<dbReference type="KEGG" id="orb:IPMB12_08505"/>
<feature type="binding site" evidence="8">
    <location>
        <begin position="118"/>
        <end position="120"/>
    </location>
    <ligand>
        <name>NAD(+)</name>
        <dbReference type="ChEBI" id="CHEBI:57540"/>
    </ligand>
</feature>
<name>A0A6G9ICZ9_9GAMM</name>
<feature type="binding site" evidence="8">
    <location>
        <begin position="148"/>
        <end position="151"/>
    </location>
    <ligand>
        <name>substrate</name>
    </ligand>
</feature>
<dbReference type="InterPro" id="IPR022383">
    <property type="entry name" value="Lactate/malate_DH_C"/>
</dbReference>
<feature type="binding site" evidence="8 10">
    <location>
        <position position="35"/>
    </location>
    <ligand>
        <name>NAD(+)</name>
        <dbReference type="ChEBI" id="CHEBI:57540"/>
    </ligand>
</feature>
<dbReference type="PROSITE" id="PS00064">
    <property type="entry name" value="L_LDH"/>
    <property type="match status" value="1"/>
</dbReference>
<protein>
    <recommendedName>
        <fullName evidence="4 8">L-lactate dehydrogenase</fullName>
        <shortName evidence="8">L-LDH</shortName>
        <ecNumber evidence="4 8">1.1.1.27</ecNumber>
    </recommendedName>
</protein>
<feature type="binding site" evidence="8">
    <location>
        <position position="143"/>
    </location>
    <ligand>
        <name>NAD(+)</name>
        <dbReference type="ChEBI" id="CHEBI:57540"/>
    </ligand>
</feature>
<comment type="function">
    <text evidence="1">Catalyzes the reversible oxidation of malate to oxaloacetate.</text>
</comment>
<evidence type="ECO:0000256" key="9">
    <source>
        <dbReference type="PIRSR" id="PIRSR000102-1"/>
    </source>
</evidence>
<dbReference type="GO" id="GO:0005737">
    <property type="term" value="C:cytoplasm"/>
    <property type="evidence" value="ECO:0007669"/>
    <property type="project" value="UniProtKB-SubCell"/>
</dbReference>
<keyword evidence="14" id="KW-1185">Reference proteome</keyword>
<dbReference type="InterPro" id="IPR018177">
    <property type="entry name" value="L-lactate_DH_AS"/>
</dbReference>
<sequence>MKLRKVMIIGVGNVGSTSTYTLVNRGICEEIALVDLNKELVQGHAKDLMDAASYRPSMLKISVRESTDCADIDIAIITLTGGLASKSRTEELAGTSRIMKTLIPDMMKHGFKGIFLIATNPCDAITYQVWKLSGLPRHKIIGTGVWLDTTRLRRILADELQIGPQSIDAFIVGEHGDSQFPVWSHSSVYGMNLNGYERVPLDFDALGDKARKMGFEILNQKGRTEYGIASTIAEICHNIFTNSHRALAVSCVLDGEYGYKDVAIGVPAVIDQHGIKKIIQLDFNAKEKEQFKHSVDVIKGYIKAI</sequence>
<evidence type="ECO:0000259" key="11">
    <source>
        <dbReference type="Pfam" id="PF00056"/>
    </source>
</evidence>
<dbReference type="Gene3D" id="3.90.110.10">
    <property type="entry name" value="Lactate dehydrogenase/glycoside hydrolase, family 4, C-terminal"/>
    <property type="match status" value="1"/>
</dbReference>
<dbReference type="UniPathway" id="UPA00554">
    <property type="reaction ID" value="UER00611"/>
</dbReference>
<keyword evidence="6 8" id="KW-0520">NAD</keyword>
<feature type="binding site" evidence="8">
    <location>
        <position position="88"/>
    </location>
    <ligand>
        <name>substrate</name>
    </ligand>
</feature>
<dbReference type="AlphaFoldDB" id="A0A6G9ICZ9"/>
<dbReference type="PANTHER" id="PTHR43128:SF16">
    <property type="entry name" value="L-LACTATE DEHYDROGENASE"/>
    <property type="match status" value="1"/>
</dbReference>
<feature type="binding site" evidence="8">
    <location>
        <position position="224"/>
    </location>
    <ligand>
        <name>substrate</name>
    </ligand>
</feature>
<accession>A0A6G9ICZ9</accession>
<comment type="similarity">
    <text evidence="3 8">Belongs to the LDH/MDH superfamily. LDH family.</text>
</comment>
<comment type="subunit">
    <text evidence="8">Homotetramer.</text>
</comment>
<feature type="domain" description="Lactate/malate dehydrogenase N-terminal" evidence="11">
    <location>
        <begin position="5"/>
        <end position="142"/>
    </location>
</feature>
<dbReference type="SUPFAM" id="SSF51735">
    <property type="entry name" value="NAD(P)-binding Rossmann-fold domains"/>
    <property type="match status" value="1"/>
</dbReference>
<gene>
    <name evidence="8" type="primary">ldh</name>
    <name evidence="13" type="ORF">IPMB12_08505</name>
</gene>
<evidence type="ECO:0000259" key="12">
    <source>
        <dbReference type="Pfam" id="PF02866"/>
    </source>
</evidence>
<dbReference type="GO" id="GO:0004459">
    <property type="term" value="F:L-lactate dehydrogenase (NAD+) activity"/>
    <property type="evidence" value="ECO:0007669"/>
    <property type="project" value="UniProtKB-UniRule"/>
</dbReference>
<evidence type="ECO:0000256" key="4">
    <source>
        <dbReference type="ARBA" id="ARBA00012967"/>
    </source>
</evidence>
<comment type="pathway">
    <text evidence="2 8">Fermentation; pyruvate fermentation to lactate; (S)-lactate from pyruvate: step 1/1.</text>
</comment>
<dbReference type="NCBIfam" id="TIGR01771">
    <property type="entry name" value="L-LDH-NAD"/>
    <property type="match status" value="1"/>
</dbReference>
<dbReference type="PRINTS" id="PR00086">
    <property type="entry name" value="LLDHDRGNASE"/>
</dbReference>
<dbReference type="EC" id="1.1.1.27" evidence="4 8"/>
<dbReference type="InParanoid" id="A0A6G9ICZ9"/>
<reference evidence="13 14" key="1">
    <citation type="submission" date="2020-03" db="EMBL/GenBank/DDBJ databases">
        <title>Complete genome sequence of Orbus sp. IPMB12 (BCRC 80908).</title>
        <authorList>
            <person name="Lo W.-S."/>
            <person name="Chang T.-H."/>
            <person name="Kuo C.-H."/>
        </authorList>
    </citation>
    <scope>NUCLEOTIDE SEQUENCE [LARGE SCALE GENOMIC DNA]</scope>
    <source>
        <strain evidence="13 14">IPMB12</strain>
    </source>
</reference>
<organism evidence="13 14">
    <name type="scientific">Zophobihabitans entericus</name>
    <dbReference type="NCBI Taxonomy" id="1635327"/>
    <lineage>
        <taxon>Bacteria</taxon>
        <taxon>Pseudomonadati</taxon>
        <taxon>Pseudomonadota</taxon>
        <taxon>Gammaproteobacteria</taxon>
        <taxon>Orbales</taxon>
        <taxon>Orbaceae</taxon>
        <taxon>Zophobihabitans</taxon>
    </lineage>
</organism>
<evidence type="ECO:0000256" key="6">
    <source>
        <dbReference type="ARBA" id="ARBA00023027"/>
    </source>
</evidence>
<dbReference type="HAMAP" id="MF_00488">
    <property type="entry name" value="Lactate_dehydrog"/>
    <property type="match status" value="1"/>
</dbReference>
<evidence type="ECO:0000256" key="3">
    <source>
        <dbReference type="ARBA" id="ARBA00006054"/>
    </source>
</evidence>
<proteinExistence type="inferred from homology"/>
<dbReference type="InterPro" id="IPR001557">
    <property type="entry name" value="L-lactate/malate_DH"/>
</dbReference>
<evidence type="ECO:0000256" key="10">
    <source>
        <dbReference type="PIRSR" id="PIRSR000102-3"/>
    </source>
</evidence>
<dbReference type="CDD" id="cd05291">
    <property type="entry name" value="HicDH_like"/>
    <property type="match status" value="1"/>
</dbReference>
<evidence type="ECO:0000256" key="5">
    <source>
        <dbReference type="ARBA" id="ARBA00023002"/>
    </source>
</evidence>
<dbReference type="RefSeq" id="WP_166916811.1">
    <property type="nucleotide sequence ID" value="NZ_CP050253.1"/>
</dbReference>
<comment type="caution">
    <text evidence="8">Lacks conserved residue(s) required for the propagation of feature annotation.</text>
</comment>
<feature type="binding site" evidence="8">
    <location>
        <position position="101"/>
    </location>
    <ligand>
        <name>NAD(+)</name>
        <dbReference type="ChEBI" id="CHEBI:57540"/>
    </ligand>
</feature>
<evidence type="ECO:0000256" key="7">
    <source>
        <dbReference type="ARBA" id="ARBA00049258"/>
    </source>
</evidence>
<evidence type="ECO:0000256" key="8">
    <source>
        <dbReference type="HAMAP-Rule" id="MF_00488"/>
    </source>
</evidence>
<keyword evidence="8" id="KW-0963">Cytoplasm</keyword>
<evidence type="ECO:0000313" key="13">
    <source>
        <dbReference type="EMBL" id="QIQ21717.1"/>
    </source>
</evidence>
<comment type="catalytic activity">
    <reaction evidence="7 8">
        <text>(S)-lactate + NAD(+) = pyruvate + NADH + H(+)</text>
        <dbReference type="Rhea" id="RHEA:23444"/>
        <dbReference type="ChEBI" id="CHEBI:15361"/>
        <dbReference type="ChEBI" id="CHEBI:15378"/>
        <dbReference type="ChEBI" id="CHEBI:16651"/>
        <dbReference type="ChEBI" id="CHEBI:57540"/>
        <dbReference type="ChEBI" id="CHEBI:57945"/>
        <dbReference type="EC" id="1.1.1.27"/>
    </reaction>
</comment>